<comment type="similarity">
    <text evidence="9">Belongs to the SecD/SecF family. SecD subfamily.</text>
</comment>
<dbReference type="PRINTS" id="PR01755">
    <property type="entry name" value="SECFTRNLCASE"/>
</dbReference>
<dbReference type="STRING" id="483218.BACPEC_01075"/>
<dbReference type="InterPro" id="IPR005791">
    <property type="entry name" value="SecD"/>
</dbReference>
<dbReference type="Gene3D" id="3.30.70.3400">
    <property type="match status" value="1"/>
</dbReference>
<dbReference type="Gene3D" id="1.20.1640.10">
    <property type="entry name" value="Multidrug efflux transporter AcrB transmembrane domain"/>
    <property type="match status" value="2"/>
</dbReference>
<keyword evidence="8 9" id="KW-0472">Membrane</keyword>
<feature type="transmembrane region" description="Helical" evidence="9">
    <location>
        <begin position="270"/>
        <end position="288"/>
    </location>
</feature>
<comment type="caution">
    <text evidence="15">The sequence shown here is derived from an EMBL/GenBank/DDBJ whole genome shotgun (WGS) entry which is preliminary data.</text>
</comment>
<feature type="transmembrane region" description="Helical" evidence="9">
    <location>
        <begin position="364"/>
        <end position="384"/>
    </location>
</feature>
<keyword evidence="7 9" id="KW-0811">Translocation</keyword>
<dbReference type="InterPro" id="IPR022645">
    <property type="entry name" value="SecD/SecF_bac"/>
</dbReference>
<dbReference type="InterPro" id="IPR054384">
    <property type="entry name" value="SecDF_P1_head"/>
</dbReference>
<dbReference type="NCBIfam" id="TIGR00966">
    <property type="entry name" value="transloc_SecF"/>
    <property type="match status" value="1"/>
</dbReference>
<dbReference type="Pfam" id="PF02355">
    <property type="entry name" value="SecD_SecF_C"/>
    <property type="match status" value="2"/>
</dbReference>
<gene>
    <name evidence="9" type="primary">secD</name>
    <name evidence="10" type="synonym">secF</name>
    <name evidence="15" type="ORF">BACPEC_01075</name>
</gene>
<comment type="subunit">
    <text evidence="9">Forms a complex with SecF. Part of the essential Sec protein translocation apparatus which comprises SecA, SecYEG and auxiliary proteins SecDF. Other proteins may also be involved.</text>
</comment>
<dbReference type="AlphaFoldDB" id="B7AQW8"/>
<feature type="transmembrane region" description="Helical" evidence="9">
    <location>
        <begin position="625"/>
        <end position="647"/>
    </location>
</feature>
<sequence length="776" mass="83785">MQTNNLLWAWRIDMRYNLKKKIIYSIIILALLFGMSYVAIFGMKDGYGSIGQIKQGLDLAGGVSITYEIQEDNPSDQDVSDTIYKLQQRVTNYSTEAEVYKEGGNRITVEIPDVTDANAILEELGQPGTLMFLDSDGYTKFSNGEECTPLLTGSDVKNAVAGADTSQSSTSKYVVSLEFNDEGKQKFADATSANVGKIIYIVYDGKVVSAPRVNEAITGGSAQIDGMSSYDEANTLASYVRIGAMPLELKEMRSQVVGAKLGETAIQTSLLAGAIGLAILCLFMIIAYRVPGVAACLALVIYVALDIFILSVYEITLTLSGIAGIVLSIGMAVDANVVIFSRIREEIGAGKSVDAAIEQGFKKAMSAVVDGNVTTIIAALVLYLRGSGSVKGFAVTLGIGVVLSMFTALVISKTIVRLLYNFGCKSEKLYGSVRHKKIFDFVSMRKATFAIPGVILAICIIVMIVFTANGKGALNYSLDFAGGTSTTVTFAEEMSLADIDANVIPVIREATGVANVQQQKVTDSTQVVFKTDELSLAQREALNTALENKFGVADSDIDSQSISSTVSSEMKQDAVIATVLAIICILIYVWFRFKDISFAGSTVLALVHDVAIVFTFYVFSRLSVGGTFIACMLTIVGYSVNSTIVIFDRVRDTINSAADKSKLDYKQVVNESITNTLTRSINTSLTTFIMLAVLYIFGVATIREFALPLMVGIIAGAFSSVFLTGNMWLIFRAAKEKHQAKSAAREAEKEKRAEAEAAKNLSNSKKKKKDKKNNED</sequence>
<dbReference type="HAMAP" id="MF_01464_B">
    <property type="entry name" value="SecF_B"/>
    <property type="match status" value="1"/>
</dbReference>
<feature type="transmembrane region" description="Helical" evidence="9">
    <location>
        <begin position="295"/>
        <end position="313"/>
    </location>
</feature>
<dbReference type="GO" id="GO:0043952">
    <property type="term" value="P:protein transport by the Sec complex"/>
    <property type="evidence" value="ECO:0007669"/>
    <property type="project" value="UniProtKB-UniRule"/>
</dbReference>
<evidence type="ECO:0000313" key="16">
    <source>
        <dbReference type="Proteomes" id="UP000003136"/>
    </source>
</evidence>
<evidence type="ECO:0000256" key="1">
    <source>
        <dbReference type="ARBA" id="ARBA00004651"/>
    </source>
</evidence>
<reference evidence="15 16" key="2">
    <citation type="submission" date="2008-11" db="EMBL/GenBank/DDBJ databases">
        <authorList>
            <person name="Fulton L."/>
            <person name="Clifton S."/>
            <person name="Fulton B."/>
            <person name="Xu J."/>
            <person name="Minx P."/>
            <person name="Pepin K.H."/>
            <person name="Johnson M."/>
            <person name="Bhonagiri V."/>
            <person name="Nash W.E."/>
            <person name="Mardis E.R."/>
            <person name="Wilson R.K."/>
        </authorList>
    </citation>
    <scope>NUCLEOTIDE SEQUENCE [LARGE SCALE GENOMIC DNA]</scope>
    <source>
        <strain evidence="15 16">ATCC 43243</strain>
    </source>
</reference>
<dbReference type="eggNOG" id="COG0342">
    <property type="taxonomic scope" value="Bacteria"/>
</dbReference>
<evidence type="ECO:0000259" key="13">
    <source>
        <dbReference type="Pfam" id="PF21760"/>
    </source>
</evidence>
<dbReference type="NCBIfam" id="TIGR01129">
    <property type="entry name" value="secD"/>
    <property type="match status" value="1"/>
</dbReference>
<keyword evidence="4 9" id="KW-0812">Transmembrane</keyword>
<dbReference type="SUPFAM" id="SSF82866">
    <property type="entry name" value="Multidrug efflux transporter AcrB transmembrane domain"/>
    <property type="match status" value="2"/>
</dbReference>
<dbReference type="InterPro" id="IPR048631">
    <property type="entry name" value="SecD_1st"/>
</dbReference>
<dbReference type="InterPro" id="IPR055344">
    <property type="entry name" value="SecD_SecF_C_bact"/>
</dbReference>
<dbReference type="NCBIfam" id="TIGR00916">
    <property type="entry name" value="2A0604s01"/>
    <property type="match status" value="1"/>
</dbReference>
<dbReference type="GO" id="GO:0015450">
    <property type="term" value="F:protein-transporting ATPase activity"/>
    <property type="evidence" value="ECO:0007669"/>
    <property type="project" value="InterPro"/>
</dbReference>
<feature type="compositionally biased region" description="Basic and acidic residues" evidence="11">
    <location>
        <begin position="741"/>
        <end position="757"/>
    </location>
</feature>
<comment type="similarity">
    <text evidence="10">Belongs to the SecD/SecF family. SecF subfamily.</text>
</comment>
<organism evidence="15 16">
    <name type="scientific">[Bacteroides] pectinophilus ATCC 43243</name>
    <dbReference type="NCBI Taxonomy" id="483218"/>
    <lineage>
        <taxon>Bacteria</taxon>
        <taxon>Bacillati</taxon>
        <taxon>Bacillota</taxon>
        <taxon>Clostridia</taxon>
        <taxon>Eubacteriales</taxon>
    </lineage>
</organism>
<dbReference type="InterPro" id="IPR022813">
    <property type="entry name" value="SecD/SecF_arch_bac"/>
</dbReference>
<evidence type="ECO:0000256" key="9">
    <source>
        <dbReference type="HAMAP-Rule" id="MF_01463"/>
    </source>
</evidence>
<accession>B7AQW8</accession>
<dbReference type="Gene3D" id="3.30.1360.200">
    <property type="match status" value="1"/>
</dbReference>
<evidence type="ECO:0000256" key="7">
    <source>
        <dbReference type="ARBA" id="ARBA00023010"/>
    </source>
</evidence>
<name>B7AQW8_9FIRM</name>
<feature type="transmembrane region" description="Helical" evidence="9">
    <location>
        <begin position="390"/>
        <end position="411"/>
    </location>
</feature>
<feature type="region of interest" description="Disordered" evidence="11">
    <location>
        <begin position="741"/>
        <end position="776"/>
    </location>
</feature>
<feature type="transmembrane region" description="Helical" evidence="9">
    <location>
        <begin position="709"/>
        <end position="731"/>
    </location>
</feature>
<evidence type="ECO:0000256" key="5">
    <source>
        <dbReference type="ARBA" id="ARBA00022927"/>
    </source>
</evidence>
<comment type="subunit">
    <text evidence="10">Forms a complex with SecD. Part of the essential Sec protein translocation apparatus which comprises SecA, SecYEG and auxiliary proteins SecDF. Other proteins may also be involved.</text>
</comment>
<keyword evidence="16" id="KW-1185">Reference proteome</keyword>
<dbReference type="InterPro" id="IPR022646">
    <property type="entry name" value="SecD/SecF_CS"/>
</dbReference>
<dbReference type="eggNOG" id="COG0341">
    <property type="taxonomic scope" value="Bacteria"/>
</dbReference>
<evidence type="ECO:0000256" key="11">
    <source>
        <dbReference type="SAM" id="MobiDB-lite"/>
    </source>
</evidence>
<dbReference type="Pfam" id="PF21760">
    <property type="entry name" value="SecD_1st"/>
    <property type="match status" value="1"/>
</dbReference>
<dbReference type="FunFam" id="1.20.1640.10:FF:000004">
    <property type="entry name" value="Protein translocase subunit SecD"/>
    <property type="match status" value="1"/>
</dbReference>
<keyword evidence="2 9" id="KW-0813">Transport</keyword>
<dbReference type="GO" id="GO:0006605">
    <property type="term" value="P:protein targeting"/>
    <property type="evidence" value="ECO:0007669"/>
    <property type="project" value="UniProtKB-UniRule"/>
</dbReference>
<reference evidence="15 16" key="1">
    <citation type="submission" date="2008-11" db="EMBL/GenBank/DDBJ databases">
        <title>Draft genome sequence of Bacteroides pectinophilus (ATCC 43243).</title>
        <authorList>
            <person name="Sudarsanam P."/>
            <person name="Ley R."/>
            <person name="Guruge J."/>
            <person name="Turnbaugh P.J."/>
            <person name="Mahowald M."/>
            <person name="Liep D."/>
            <person name="Gordon J."/>
        </authorList>
    </citation>
    <scope>NUCLEOTIDE SEQUENCE [LARGE SCALE GENOMIC DNA]</scope>
    <source>
        <strain evidence="15 16">ATCC 43243</strain>
    </source>
</reference>
<dbReference type="PANTHER" id="PTHR30081">
    <property type="entry name" value="PROTEIN-EXPORT MEMBRANE PROTEIN SEC"/>
    <property type="match status" value="1"/>
</dbReference>
<feature type="domain" description="Protein export membrane protein SecD/SecF C-terminal" evidence="12">
    <location>
        <begin position="553"/>
        <end position="731"/>
    </location>
</feature>
<keyword evidence="5 9" id="KW-0653">Protein transport</keyword>
<comment type="caution">
    <text evidence="9">Lacks conserved residue(s) required for the propagation of feature annotation.</text>
</comment>
<evidence type="ECO:0000259" key="12">
    <source>
        <dbReference type="Pfam" id="PF02355"/>
    </source>
</evidence>
<feature type="domain" description="SecDF P1 head subdomain" evidence="14">
    <location>
        <begin position="148"/>
        <end position="246"/>
    </location>
</feature>
<comment type="function">
    <text evidence="9">Part of the Sec protein translocase complex. Interacts with the SecYEG preprotein conducting channel. SecDF uses the proton motive force (PMF) to complete protein translocation after the ATP-dependent function of SecA.</text>
</comment>
<evidence type="ECO:0000313" key="15">
    <source>
        <dbReference type="EMBL" id="EEC58090.1"/>
    </source>
</evidence>
<dbReference type="InterPro" id="IPR048634">
    <property type="entry name" value="SecD_SecF_C"/>
</dbReference>
<dbReference type="Proteomes" id="UP000003136">
    <property type="component" value="Unassembled WGS sequence"/>
</dbReference>
<feature type="compositionally biased region" description="Basic residues" evidence="11">
    <location>
        <begin position="764"/>
        <end position="776"/>
    </location>
</feature>
<evidence type="ECO:0000256" key="8">
    <source>
        <dbReference type="ARBA" id="ARBA00023136"/>
    </source>
</evidence>
<dbReference type="PANTHER" id="PTHR30081:SF1">
    <property type="entry name" value="PROTEIN TRANSLOCASE SUBUNIT SECD"/>
    <property type="match status" value="1"/>
</dbReference>
<feature type="transmembrane region" description="Helical" evidence="9">
    <location>
        <begin position="598"/>
        <end position="619"/>
    </location>
</feature>
<feature type="domain" description="Protein translocase subunit SecDF P1" evidence="13">
    <location>
        <begin position="83"/>
        <end position="136"/>
    </location>
</feature>
<feature type="transmembrane region" description="Helical" evidence="9">
    <location>
        <begin position="447"/>
        <end position="468"/>
    </location>
</feature>
<dbReference type="Pfam" id="PF07549">
    <property type="entry name" value="Sec_GG"/>
    <property type="match status" value="1"/>
</dbReference>
<evidence type="ECO:0000259" key="14">
    <source>
        <dbReference type="Pfam" id="PF22599"/>
    </source>
</evidence>
<dbReference type="GO" id="GO:0005886">
    <property type="term" value="C:plasma membrane"/>
    <property type="evidence" value="ECO:0007669"/>
    <property type="project" value="UniProtKB-SubCell"/>
</dbReference>
<feature type="transmembrane region" description="Helical" evidence="9">
    <location>
        <begin position="319"/>
        <end position="343"/>
    </location>
</feature>
<feature type="transmembrane region" description="Helical" evidence="9">
    <location>
        <begin position="685"/>
        <end position="703"/>
    </location>
</feature>
<evidence type="ECO:0000256" key="4">
    <source>
        <dbReference type="ARBA" id="ARBA00022692"/>
    </source>
</evidence>
<dbReference type="HOGENOM" id="CLU_007894_3_0_9"/>
<evidence type="ECO:0000256" key="6">
    <source>
        <dbReference type="ARBA" id="ARBA00022989"/>
    </source>
</evidence>
<dbReference type="HAMAP" id="MF_01463_B">
    <property type="entry name" value="SecD_B"/>
    <property type="match status" value="1"/>
</dbReference>
<proteinExistence type="inferred from homology"/>
<dbReference type="GO" id="GO:0065002">
    <property type="term" value="P:intracellular protein transmembrane transport"/>
    <property type="evidence" value="ECO:0007669"/>
    <property type="project" value="UniProtKB-UniRule"/>
</dbReference>
<evidence type="ECO:0000256" key="2">
    <source>
        <dbReference type="ARBA" id="ARBA00022448"/>
    </source>
</evidence>
<protein>
    <recommendedName>
        <fullName evidence="9 10">Multifunctional fusion protein</fullName>
    </recommendedName>
    <domain>
        <recommendedName>
            <fullName evidence="9">Protein translocase subunit SecD</fullName>
        </recommendedName>
    </domain>
    <domain>
        <recommendedName>
            <fullName evidence="10">Protein-export membrane protein SecF</fullName>
        </recommendedName>
    </domain>
</protein>
<dbReference type="InterPro" id="IPR005665">
    <property type="entry name" value="SecF_bac"/>
</dbReference>
<keyword evidence="6 9" id="KW-1133">Transmembrane helix</keyword>
<feature type="transmembrane region" description="Helical" evidence="9">
    <location>
        <begin position="574"/>
        <end position="591"/>
    </location>
</feature>
<evidence type="ECO:0000256" key="3">
    <source>
        <dbReference type="ARBA" id="ARBA00022475"/>
    </source>
</evidence>
<feature type="domain" description="Protein export membrane protein SecD/SecF C-terminal" evidence="12">
    <location>
        <begin position="249"/>
        <end position="420"/>
    </location>
</feature>
<feature type="transmembrane region" description="Helical" evidence="9">
    <location>
        <begin position="21"/>
        <end position="43"/>
    </location>
</feature>
<dbReference type="EMBL" id="ABVQ01000035">
    <property type="protein sequence ID" value="EEC58090.1"/>
    <property type="molecule type" value="Genomic_DNA"/>
</dbReference>
<keyword evidence="3 9" id="KW-1003">Cell membrane</keyword>
<comment type="subcellular location">
    <subcellularLocation>
        <location evidence="1 9">Cell membrane</location>
        <topology evidence="1 9">Multi-pass membrane protein</topology>
    </subcellularLocation>
</comment>
<evidence type="ECO:0000256" key="10">
    <source>
        <dbReference type="HAMAP-Rule" id="MF_01464"/>
    </source>
</evidence>
<dbReference type="Pfam" id="PF22599">
    <property type="entry name" value="SecDF_P1_head"/>
    <property type="match status" value="1"/>
</dbReference>